<gene>
    <name evidence="1" type="ORF">QS748_02780</name>
</gene>
<dbReference type="EMBL" id="JASXSV010000003">
    <property type="protein sequence ID" value="MDP0588172.1"/>
    <property type="molecule type" value="Genomic_DNA"/>
</dbReference>
<sequence>MADSVSNPKGIVEKGINAVNDFVVAEQPDNMLAEQFSGLLASSGEEGFRNPQEGVLPPSMFSDFEQGYEVLPPVENPENSEQAGFGRGQDAFTDSIEVRNREAVGDSIWGNTGQGALESGSPVRGNIEMASDSGTLGDQILKGMQGIREQVEKGARDVESHLQPSDEVMSMREMFETQWTMTNLMITEDFIGKIVSKGTQAFDTLLRNQ</sequence>
<proteinExistence type="predicted"/>
<evidence type="ECO:0000313" key="2">
    <source>
        <dbReference type="Proteomes" id="UP001178148"/>
    </source>
</evidence>
<dbReference type="InterPro" id="IPR012670">
    <property type="entry name" value="T3SS_YscI/HrpB"/>
</dbReference>
<keyword evidence="2" id="KW-1185">Reference proteome</keyword>
<protein>
    <submittedName>
        <fullName evidence="1">EscI/YscI/HrpB family type III secretion system inner rod protein</fullName>
    </submittedName>
</protein>
<dbReference type="AlphaFoldDB" id="A0AA90NRY3"/>
<dbReference type="Proteomes" id="UP001178148">
    <property type="component" value="Unassembled WGS sequence"/>
</dbReference>
<reference evidence="1 2" key="1">
    <citation type="journal article" date="2023" name="bioRxiv">
        <title>An intranuclear bacterial parasite of deep-sea mussels expresses apoptosis inhibitors acquired from its host.</title>
        <authorList>
            <person name="Gonzalez Porras M.A."/>
            <person name="Assie A."/>
            <person name="Tietjen M."/>
            <person name="Violette M."/>
            <person name="Kleiner M."/>
            <person name="Gruber-Vodicka H."/>
            <person name="Dubilier N."/>
            <person name="Leisch N."/>
        </authorList>
    </citation>
    <scope>NUCLEOTIDE SEQUENCE [LARGE SCALE GENOMIC DNA]</scope>
    <source>
        <strain evidence="1">IAP13</strain>
    </source>
</reference>
<accession>A0AA90NRY3</accession>
<name>A0AA90NRY3_9GAMM</name>
<dbReference type="GO" id="GO:0030254">
    <property type="term" value="P:protein secretion by the type III secretion system"/>
    <property type="evidence" value="ECO:0007669"/>
    <property type="project" value="InterPro"/>
</dbReference>
<comment type="caution">
    <text evidence="1">The sequence shown here is derived from an EMBL/GenBank/DDBJ whole genome shotgun (WGS) entry which is preliminary data.</text>
</comment>
<dbReference type="Pfam" id="PF17001">
    <property type="entry name" value="T3SS_basalb_I"/>
    <property type="match status" value="1"/>
</dbReference>
<evidence type="ECO:0000313" key="1">
    <source>
        <dbReference type="EMBL" id="MDP0588172.1"/>
    </source>
</evidence>
<organism evidence="1 2">
    <name type="scientific">Candidatus Endonucleibacter bathymodioli</name>
    <dbReference type="NCBI Taxonomy" id="539814"/>
    <lineage>
        <taxon>Bacteria</taxon>
        <taxon>Pseudomonadati</taxon>
        <taxon>Pseudomonadota</taxon>
        <taxon>Gammaproteobacteria</taxon>
        <taxon>Oceanospirillales</taxon>
        <taxon>Endozoicomonadaceae</taxon>
        <taxon>Candidatus Endonucleibacter</taxon>
    </lineage>
</organism>